<dbReference type="CDD" id="cd01427">
    <property type="entry name" value="HAD_like"/>
    <property type="match status" value="1"/>
</dbReference>
<name>A0A0P9RIY1_PSEA0</name>
<dbReference type="PANTHER" id="PTHR43434">
    <property type="entry name" value="PHOSPHOGLYCOLATE PHOSPHATASE"/>
    <property type="match status" value="1"/>
</dbReference>
<dbReference type="GO" id="GO:0046872">
    <property type="term" value="F:metal ion binding"/>
    <property type="evidence" value="ECO:0007669"/>
    <property type="project" value="UniProtKB-KW"/>
</dbReference>
<reference evidence="2 3" key="1">
    <citation type="submission" date="2015-09" db="EMBL/GenBank/DDBJ databases">
        <title>Genome announcement of multiple Pseudomonas syringae strains.</title>
        <authorList>
            <person name="Thakur S."/>
            <person name="Wang P.W."/>
            <person name="Gong Y."/>
            <person name="Weir B.S."/>
            <person name="Guttman D.S."/>
        </authorList>
    </citation>
    <scope>NUCLEOTIDE SEQUENCE [LARGE SCALE GENOMIC DNA]</scope>
    <source>
        <strain evidence="2 3">ICMP9150</strain>
    </source>
</reference>
<dbReference type="PANTHER" id="PTHR43434:SF3">
    <property type="entry name" value="GMP_IMP NUCLEOTIDASE YRFG"/>
    <property type="match status" value="1"/>
</dbReference>
<keyword evidence="1" id="KW-0479">Metal-binding</keyword>
<dbReference type="SFLD" id="SFLDG01129">
    <property type="entry name" value="C1.5:_HAD__Beta-PGM__Phosphata"/>
    <property type="match status" value="1"/>
</dbReference>
<protein>
    <submittedName>
        <fullName evidence="2">Hydrolase, HAD-superfamily, subfamily IA, variant 3</fullName>
    </submittedName>
</protein>
<dbReference type="GO" id="GO:0005829">
    <property type="term" value="C:cytosol"/>
    <property type="evidence" value="ECO:0007669"/>
    <property type="project" value="TreeGrafter"/>
</dbReference>
<dbReference type="InterPro" id="IPR023214">
    <property type="entry name" value="HAD_sf"/>
</dbReference>
<dbReference type="Gene3D" id="3.40.50.1000">
    <property type="entry name" value="HAD superfamily/HAD-like"/>
    <property type="match status" value="1"/>
</dbReference>
<dbReference type="NCBIfam" id="NF011564">
    <property type="entry name" value="PRK14988.1"/>
    <property type="match status" value="1"/>
</dbReference>
<dbReference type="NCBIfam" id="TIGR01509">
    <property type="entry name" value="HAD-SF-IA-v3"/>
    <property type="match status" value="1"/>
</dbReference>
<evidence type="ECO:0000313" key="2">
    <source>
        <dbReference type="EMBL" id="KPX11758.1"/>
    </source>
</evidence>
<dbReference type="PATRIC" id="fig|235272.12.peg.1663"/>
<comment type="caution">
    <text evidence="2">The sequence shown here is derived from an EMBL/GenBank/DDBJ whole genome shotgun (WGS) entry which is preliminary data.</text>
</comment>
<organism evidence="2 3">
    <name type="scientific">Pseudomonas amygdali pv. dendropanacis</name>
    <dbReference type="NCBI Taxonomy" id="235272"/>
    <lineage>
        <taxon>Bacteria</taxon>
        <taxon>Pseudomonadati</taxon>
        <taxon>Pseudomonadota</taxon>
        <taxon>Gammaproteobacteria</taxon>
        <taxon>Pseudomonadales</taxon>
        <taxon>Pseudomonadaceae</taxon>
        <taxon>Pseudomonas</taxon>
        <taxon>Pseudomonas amygdali</taxon>
    </lineage>
</organism>
<dbReference type="EMBL" id="LJQG01000364">
    <property type="protein sequence ID" value="KPX11758.1"/>
    <property type="molecule type" value="Genomic_DNA"/>
</dbReference>
<evidence type="ECO:0000313" key="3">
    <source>
        <dbReference type="Proteomes" id="UP000050346"/>
    </source>
</evidence>
<dbReference type="AlphaFoldDB" id="A0A0P9RIY1"/>
<dbReference type="SUPFAM" id="SSF56784">
    <property type="entry name" value="HAD-like"/>
    <property type="match status" value="1"/>
</dbReference>
<dbReference type="SFLD" id="SFLDS00003">
    <property type="entry name" value="Haloacid_Dehalogenase"/>
    <property type="match status" value="1"/>
</dbReference>
<keyword evidence="2" id="KW-0378">Hydrolase</keyword>
<dbReference type="GO" id="GO:0006281">
    <property type="term" value="P:DNA repair"/>
    <property type="evidence" value="ECO:0007669"/>
    <property type="project" value="TreeGrafter"/>
</dbReference>
<dbReference type="InterPro" id="IPR050155">
    <property type="entry name" value="HAD-like_hydrolase_sf"/>
</dbReference>
<dbReference type="Pfam" id="PF00702">
    <property type="entry name" value="Hydrolase"/>
    <property type="match status" value="1"/>
</dbReference>
<dbReference type="InterPro" id="IPR006439">
    <property type="entry name" value="HAD-SF_hydro_IA"/>
</dbReference>
<dbReference type="Proteomes" id="UP000050346">
    <property type="component" value="Unassembled WGS sequence"/>
</dbReference>
<dbReference type="InterPro" id="IPR036412">
    <property type="entry name" value="HAD-like_sf"/>
</dbReference>
<evidence type="ECO:0000256" key="1">
    <source>
        <dbReference type="ARBA" id="ARBA00022723"/>
    </source>
</evidence>
<accession>A0A0P9RIY1</accession>
<proteinExistence type="predicted"/>
<dbReference type="GO" id="GO:0008967">
    <property type="term" value="F:phosphoglycolate phosphatase activity"/>
    <property type="evidence" value="ECO:0007669"/>
    <property type="project" value="TreeGrafter"/>
</dbReference>
<sequence length="420" mass="47267">MGILRKARQLAQVDPVDPDWLGLVAFQPLFIKVCGEDHLNFLAHVTGGQRQFSQQFQLPGTETGFFLEFAVGGRQHVFAGLDQPLGQGQLVGIGAAAIFFDQHRVVGIEHGHDHHRPGARTFAGQTLIGPLDAIGKAQLQLFNAEQTTTGDDCAGKYGRFLTHDRLLYMNEVLYRAFPDVCVGYAYPLSTPDEALMLSMPWSEIDTVLLDMDGTLLDLHYDEHFWMQHLPQRYAELHGVSFAMAWLELKPLFENNAGTLNWYCLDFWSAELKLSVRDLKREIAHMIALRPDAETFLAAIKQAGKRVIMITNAHRDSLSLKMERIELAPYFERLISSHDYGFPKESQHFWDALKADTAFDPARSLFIDDTLPILRSARHFGVAHLLAVSQPNSQKGPKDTEEFAAVDDYRELIKGVLHPSA</sequence>
<gene>
    <name evidence="2" type="ORF">ALO71_04473</name>
</gene>